<dbReference type="Pfam" id="PF03006">
    <property type="entry name" value="HlyIII"/>
    <property type="match status" value="1"/>
</dbReference>
<dbReference type="GO" id="GO:0038023">
    <property type="term" value="F:signaling receptor activity"/>
    <property type="evidence" value="ECO:0007669"/>
    <property type="project" value="TreeGrafter"/>
</dbReference>
<keyword evidence="6" id="KW-0862">Zinc</keyword>
<feature type="transmembrane region" description="Helical" evidence="7">
    <location>
        <begin position="176"/>
        <end position="198"/>
    </location>
</feature>
<protein>
    <submittedName>
        <fullName evidence="8">Putative hemolysin-III channel protein Izh2</fullName>
    </submittedName>
</protein>
<gene>
    <name evidence="8" type="ORF">F8M41_009805</name>
</gene>
<dbReference type="Proteomes" id="UP000439903">
    <property type="component" value="Unassembled WGS sequence"/>
</dbReference>
<dbReference type="GO" id="GO:0006882">
    <property type="term" value="P:intracellular zinc ion homeostasis"/>
    <property type="evidence" value="ECO:0007669"/>
    <property type="project" value="TreeGrafter"/>
</dbReference>
<dbReference type="EMBL" id="WTPW01002076">
    <property type="protein sequence ID" value="KAF0398999.1"/>
    <property type="molecule type" value="Genomic_DNA"/>
</dbReference>
<proteinExistence type="inferred from homology"/>
<evidence type="ECO:0000256" key="6">
    <source>
        <dbReference type="PIRSR" id="PIRSR604254-1"/>
    </source>
</evidence>
<comment type="caution">
    <text evidence="8">The sequence shown here is derived from an EMBL/GenBank/DDBJ whole genome shotgun (WGS) entry which is preliminary data.</text>
</comment>
<name>A0A8H4A3Q6_GIGMA</name>
<comment type="subcellular location">
    <subcellularLocation>
        <location evidence="1">Membrane</location>
        <topology evidence="1">Multi-pass membrane protein</topology>
    </subcellularLocation>
</comment>
<keyword evidence="4 7" id="KW-1133">Transmembrane helix</keyword>
<feature type="transmembrane region" description="Helical" evidence="7">
    <location>
        <begin position="107"/>
        <end position="128"/>
    </location>
</feature>
<organism evidence="8 9">
    <name type="scientific">Gigaspora margarita</name>
    <dbReference type="NCBI Taxonomy" id="4874"/>
    <lineage>
        <taxon>Eukaryota</taxon>
        <taxon>Fungi</taxon>
        <taxon>Fungi incertae sedis</taxon>
        <taxon>Mucoromycota</taxon>
        <taxon>Glomeromycotina</taxon>
        <taxon>Glomeromycetes</taxon>
        <taxon>Diversisporales</taxon>
        <taxon>Gigasporaceae</taxon>
        <taxon>Gigaspora</taxon>
    </lineage>
</organism>
<evidence type="ECO:0000256" key="1">
    <source>
        <dbReference type="ARBA" id="ARBA00004141"/>
    </source>
</evidence>
<feature type="binding site" evidence="6">
    <location>
        <position position="160"/>
    </location>
    <ligand>
        <name>Zn(2+)</name>
        <dbReference type="ChEBI" id="CHEBI:29105"/>
    </ligand>
</feature>
<keyword evidence="5 7" id="KW-0472">Membrane</keyword>
<evidence type="ECO:0000256" key="4">
    <source>
        <dbReference type="ARBA" id="ARBA00022989"/>
    </source>
</evidence>
<keyword evidence="3 7" id="KW-0812">Transmembrane</keyword>
<evidence type="ECO:0000256" key="5">
    <source>
        <dbReference type="ARBA" id="ARBA00023136"/>
    </source>
</evidence>
<keyword evidence="6" id="KW-0479">Metal-binding</keyword>
<dbReference type="GO" id="GO:0046872">
    <property type="term" value="F:metal ion binding"/>
    <property type="evidence" value="ECO:0007669"/>
    <property type="project" value="UniProtKB-KW"/>
</dbReference>
<dbReference type="AlphaFoldDB" id="A0A8H4A3Q6"/>
<dbReference type="PANTHER" id="PTHR20855">
    <property type="entry name" value="ADIPOR/PROGESTIN RECEPTOR-RELATED"/>
    <property type="match status" value="1"/>
</dbReference>
<dbReference type="GO" id="GO:0016020">
    <property type="term" value="C:membrane"/>
    <property type="evidence" value="ECO:0007669"/>
    <property type="project" value="UniProtKB-SubCell"/>
</dbReference>
<feature type="binding site" evidence="6">
    <location>
        <position position="310"/>
    </location>
    <ligand>
        <name>Zn(2+)</name>
        <dbReference type="ChEBI" id="CHEBI:29105"/>
    </ligand>
</feature>
<evidence type="ECO:0000256" key="2">
    <source>
        <dbReference type="ARBA" id="ARBA00007018"/>
    </source>
</evidence>
<feature type="transmembrane region" description="Helical" evidence="7">
    <location>
        <begin position="140"/>
        <end position="164"/>
    </location>
</feature>
<evidence type="ECO:0000256" key="7">
    <source>
        <dbReference type="SAM" id="Phobius"/>
    </source>
</evidence>
<evidence type="ECO:0000313" key="8">
    <source>
        <dbReference type="EMBL" id="KAF0398999.1"/>
    </source>
</evidence>
<feature type="transmembrane region" description="Helical" evidence="7">
    <location>
        <begin position="237"/>
        <end position="260"/>
    </location>
</feature>
<dbReference type="OrthoDB" id="529367at2759"/>
<evidence type="ECO:0000313" key="9">
    <source>
        <dbReference type="Proteomes" id="UP000439903"/>
    </source>
</evidence>
<sequence length="352" mass="40729">MPLFKRKLSSNNLFIEQALIQEKVSLVSNIDYIDSIDSDSDVNDQNESHFFSVIWSGNSKSLTCSFSELPHWLQDNVDILKGYRRPTFSYLKCLQSLFYLHNESVNIWSHLMGGLIFTLFSVITYSYMSTHPSINWWDFFALYCFLMGALICLFLSAMFHTFSCHSETVCANWNRCDYIGIVFLIVGSDISIVYYAFYCHNILMTFYITLLCVLGFATIFVTIPVRFRTPEFRLFRAGLFAALGASACFPVLHAVILYGLRLCNDVISLQWMIITGAIYLIGAVFYGYRIPERFFPGTFDIWGHSHQIFHFLVVFASLAYYYGLIQAMSYWHENNHECKVDIGSMKIRQPFI</sequence>
<feature type="binding site" evidence="6">
    <location>
        <position position="306"/>
    </location>
    <ligand>
        <name>Zn(2+)</name>
        <dbReference type="ChEBI" id="CHEBI:29105"/>
    </ligand>
</feature>
<feature type="transmembrane region" description="Helical" evidence="7">
    <location>
        <begin position="308"/>
        <end position="325"/>
    </location>
</feature>
<feature type="transmembrane region" description="Helical" evidence="7">
    <location>
        <begin position="204"/>
        <end position="225"/>
    </location>
</feature>
<dbReference type="InterPro" id="IPR004254">
    <property type="entry name" value="AdipoR/HlyIII-related"/>
</dbReference>
<comment type="similarity">
    <text evidence="2">Belongs to the ADIPOR family.</text>
</comment>
<reference evidence="8 9" key="1">
    <citation type="journal article" date="2019" name="Environ. Microbiol.">
        <title>At the nexus of three kingdoms: the genome of the mycorrhizal fungus Gigaspora margarita provides insights into plant, endobacterial and fungal interactions.</title>
        <authorList>
            <person name="Venice F."/>
            <person name="Ghignone S."/>
            <person name="Salvioli di Fossalunga A."/>
            <person name="Amselem J."/>
            <person name="Novero M."/>
            <person name="Xianan X."/>
            <person name="Sedzielewska Toro K."/>
            <person name="Morin E."/>
            <person name="Lipzen A."/>
            <person name="Grigoriev I.V."/>
            <person name="Henrissat B."/>
            <person name="Martin F.M."/>
            <person name="Bonfante P."/>
        </authorList>
    </citation>
    <scope>NUCLEOTIDE SEQUENCE [LARGE SCALE GENOMIC DNA]</scope>
    <source>
        <strain evidence="8 9">BEG34</strain>
    </source>
</reference>
<keyword evidence="9" id="KW-1185">Reference proteome</keyword>
<accession>A0A8H4A3Q6</accession>
<feature type="transmembrane region" description="Helical" evidence="7">
    <location>
        <begin position="266"/>
        <end position="288"/>
    </location>
</feature>
<evidence type="ECO:0000256" key="3">
    <source>
        <dbReference type="ARBA" id="ARBA00022692"/>
    </source>
</evidence>
<dbReference type="PANTHER" id="PTHR20855:SF52">
    <property type="entry name" value="ADIPONECTIN RECEPTOR PROTEIN"/>
    <property type="match status" value="1"/>
</dbReference>